<organism evidence="1">
    <name type="scientific">Chlamydomonas euryale</name>
    <dbReference type="NCBI Taxonomy" id="1486919"/>
    <lineage>
        <taxon>Eukaryota</taxon>
        <taxon>Viridiplantae</taxon>
        <taxon>Chlorophyta</taxon>
        <taxon>core chlorophytes</taxon>
        <taxon>Chlorophyceae</taxon>
        <taxon>CS clade</taxon>
        <taxon>Chlamydomonadales</taxon>
        <taxon>Chlamydomonadaceae</taxon>
        <taxon>Chlamydomonas</taxon>
    </lineage>
</organism>
<gene>
    <name evidence="1" type="ORF">CEUR00632_LOCUS9634</name>
</gene>
<dbReference type="EMBL" id="HBEC01020734">
    <property type="protein sequence ID" value="CAD8289595.1"/>
    <property type="molecule type" value="Transcribed_RNA"/>
</dbReference>
<protein>
    <submittedName>
        <fullName evidence="1">Uncharacterized protein</fullName>
    </submittedName>
</protein>
<evidence type="ECO:0000313" key="1">
    <source>
        <dbReference type="EMBL" id="CAD8289595.1"/>
    </source>
</evidence>
<reference evidence="1" key="1">
    <citation type="submission" date="2021-01" db="EMBL/GenBank/DDBJ databases">
        <authorList>
            <person name="Corre E."/>
            <person name="Pelletier E."/>
            <person name="Niang G."/>
            <person name="Scheremetjew M."/>
            <person name="Finn R."/>
            <person name="Kale V."/>
            <person name="Holt S."/>
            <person name="Cochrane G."/>
            <person name="Meng A."/>
            <person name="Brown T."/>
            <person name="Cohen L."/>
        </authorList>
    </citation>
    <scope>NUCLEOTIDE SEQUENCE</scope>
    <source>
        <strain evidence="1">CCMP219</strain>
    </source>
</reference>
<name>A0A7R9YUY3_9CHLO</name>
<proteinExistence type="predicted"/>
<accession>A0A7R9YUY3</accession>
<dbReference type="AlphaFoldDB" id="A0A7R9YUY3"/>
<dbReference type="InterPro" id="IPR036045">
    <property type="entry name" value="Sec1-like_sf"/>
</dbReference>
<sequence length="543" mass="56414">MVHQMGAQCEAFALGPTAQLLASEVAQLPLPPLRELNGRPTPTLALLLVDRALDLATPCSHGEHPADLVVAAATRGGDARSEARARGTSGGSSAAVHACEWRPAELRAQVVGAAPDTLPPCDARAGGGSSPALGLELVDPGSKASMGRAAMLLHARKQKDALQLLRKWLKEALRSEGLAPSVRSKAGVAELLPEINSLIADLASTQGGVGAGSTAVRQRGVLALASAVASSMASPRSDRWQAAAALERTALMMMVQAGDTSGVQQSLLDALANAQAGKGPLRIADVLTLLPYVYSLWPDAAPPHMQGDVDSSSGPFSLQEEKDLLQAVGKAMMGALASDGWRSQLDCLSPAVLAHMHELYHAPGGDGRKAAQKEARAVLQAFFARLSHIGRARLALPTLRQLSTLDMFGDAPVTLTPLLQRVARGVVQRTEMPELLHVSSSGALSGLISKGLGHLGLGSMLGGKKERPTQPWQCDAVLIFVVGGLSSAEERAVHAEVEEASATRAAPLPQVFIAGTALVSPQDIAQQLLVRKGHTLSTATSSA</sequence>
<dbReference type="SUPFAM" id="SSF56815">
    <property type="entry name" value="Sec1/munc18-like (SM) proteins"/>
    <property type="match status" value="1"/>
</dbReference>